<dbReference type="PANTHER" id="PTHR43744:SF12">
    <property type="entry name" value="ABC TRANSPORTER PERMEASE PROTEIN MG189-RELATED"/>
    <property type="match status" value="1"/>
</dbReference>
<evidence type="ECO:0000256" key="6">
    <source>
        <dbReference type="ARBA" id="ARBA00023136"/>
    </source>
</evidence>
<dbReference type="EMBL" id="FOIF01000004">
    <property type="protein sequence ID" value="SES70771.1"/>
    <property type="molecule type" value="Genomic_DNA"/>
</dbReference>
<evidence type="ECO:0000313" key="9">
    <source>
        <dbReference type="EMBL" id="SES70771.1"/>
    </source>
</evidence>
<dbReference type="GO" id="GO:0005886">
    <property type="term" value="C:plasma membrane"/>
    <property type="evidence" value="ECO:0007669"/>
    <property type="project" value="UniProtKB-SubCell"/>
</dbReference>
<feature type="domain" description="ABC transmembrane type-1" evidence="8">
    <location>
        <begin position="71"/>
        <end position="262"/>
    </location>
</feature>
<dbReference type="Pfam" id="PF00528">
    <property type="entry name" value="BPD_transp_1"/>
    <property type="match status" value="1"/>
</dbReference>
<feature type="transmembrane region" description="Helical" evidence="7">
    <location>
        <begin position="7"/>
        <end position="28"/>
    </location>
</feature>
<evidence type="ECO:0000256" key="2">
    <source>
        <dbReference type="ARBA" id="ARBA00022448"/>
    </source>
</evidence>
<evidence type="ECO:0000259" key="8">
    <source>
        <dbReference type="PROSITE" id="PS50928"/>
    </source>
</evidence>
<dbReference type="InterPro" id="IPR000515">
    <property type="entry name" value="MetI-like"/>
</dbReference>
<dbReference type="PANTHER" id="PTHR43744">
    <property type="entry name" value="ABC TRANSPORTER PERMEASE PROTEIN MG189-RELATED-RELATED"/>
    <property type="match status" value="1"/>
</dbReference>
<evidence type="ECO:0000256" key="5">
    <source>
        <dbReference type="ARBA" id="ARBA00022989"/>
    </source>
</evidence>
<keyword evidence="4 7" id="KW-0812">Transmembrane</keyword>
<feature type="transmembrane region" description="Helical" evidence="7">
    <location>
        <begin position="141"/>
        <end position="160"/>
    </location>
</feature>
<name>A0A1H9YNW5_9FIRM</name>
<gene>
    <name evidence="9" type="ORF">SAMN03080614_100437</name>
</gene>
<evidence type="ECO:0000256" key="3">
    <source>
        <dbReference type="ARBA" id="ARBA00022475"/>
    </source>
</evidence>
<dbReference type="STRING" id="1120990.SAMN03080614_100437"/>
<proteinExistence type="inferred from homology"/>
<protein>
    <submittedName>
        <fullName evidence="9">Carbohydrate ABC transporter membrane protein 2, CUT1 family (TC 3.A.1.1.-)</fullName>
    </submittedName>
</protein>
<comment type="similarity">
    <text evidence="7">Belongs to the binding-protein-dependent transport system permease family.</text>
</comment>
<evidence type="ECO:0000256" key="4">
    <source>
        <dbReference type="ARBA" id="ARBA00022692"/>
    </source>
</evidence>
<keyword evidence="10" id="KW-1185">Reference proteome</keyword>
<dbReference type="OrthoDB" id="9787837at2"/>
<dbReference type="CDD" id="cd06261">
    <property type="entry name" value="TM_PBP2"/>
    <property type="match status" value="1"/>
</dbReference>
<dbReference type="Gene3D" id="1.10.3720.10">
    <property type="entry name" value="MetI-like"/>
    <property type="match status" value="1"/>
</dbReference>
<accession>A0A1H9YNW5</accession>
<feature type="transmembrane region" description="Helical" evidence="7">
    <location>
        <begin position="107"/>
        <end position="129"/>
    </location>
</feature>
<comment type="subcellular location">
    <subcellularLocation>
        <location evidence="1 7">Cell membrane</location>
        <topology evidence="1 7">Multi-pass membrane protein</topology>
    </subcellularLocation>
</comment>
<dbReference type="GO" id="GO:0055085">
    <property type="term" value="P:transmembrane transport"/>
    <property type="evidence" value="ECO:0007669"/>
    <property type="project" value="InterPro"/>
</dbReference>
<feature type="transmembrane region" description="Helical" evidence="7">
    <location>
        <begin position="67"/>
        <end position="87"/>
    </location>
</feature>
<sequence>MGKRNYVSLALYLILIIYALVTFFPFLWAVSASFKTYREITGGGLNLIPQEPTLQAYRKLFLMDDNFLRWVANSFFVGIVGTTLNVLFNSMAGYALARINFRGKDMLFYAILASIMVPGQVLLIPNYLIVRSFGMLNSYNAVILPVAVNATYIFMMRQFFINFPKSLEEAAALDGLNRLGVFFRIAMPLAKPAIATQAVFIFLGFWNEFLRAKLYLADTSKYTLTVGIQSMMSRYSGITQWDEVMAASVISLVPILILYILLNKYFMESVRMDGEK</sequence>
<keyword evidence="2 7" id="KW-0813">Transport</keyword>
<feature type="transmembrane region" description="Helical" evidence="7">
    <location>
        <begin position="181"/>
        <end position="206"/>
    </location>
</feature>
<dbReference type="SUPFAM" id="SSF161098">
    <property type="entry name" value="MetI-like"/>
    <property type="match status" value="1"/>
</dbReference>
<keyword evidence="6 7" id="KW-0472">Membrane</keyword>
<organism evidence="9 10">
    <name type="scientific">Anaerobranca gottschalkii DSM 13577</name>
    <dbReference type="NCBI Taxonomy" id="1120990"/>
    <lineage>
        <taxon>Bacteria</taxon>
        <taxon>Bacillati</taxon>
        <taxon>Bacillota</taxon>
        <taxon>Clostridia</taxon>
        <taxon>Eubacteriales</taxon>
        <taxon>Proteinivoracaceae</taxon>
        <taxon>Anaerobranca</taxon>
    </lineage>
</organism>
<dbReference type="AlphaFoldDB" id="A0A1H9YNW5"/>
<dbReference type="RefSeq" id="WP_091348667.1">
    <property type="nucleotide sequence ID" value="NZ_FOIF01000004.1"/>
</dbReference>
<evidence type="ECO:0000256" key="7">
    <source>
        <dbReference type="RuleBase" id="RU363032"/>
    </source>
</evidence>
<dbReference type="InterPro" id="IPR035906">
    <property type="entry name" value="MetI-like_sf"/>
</dbReference>
<feature type="transmembrane region" description="Helical" evidence="7">
    <location>
        <begin position="244"/>
        <end position="262"/>
    </location>
</feature>
<evidence type="ECO:0000256" key="1">
    <source>
        <dbReference type="ARBA" id="ARBA00004651"/>
    </source>
</evidence>
<dbReference type="PROSITE" id="PS50928">
    <property type="entry name" value="ABC_TM1"/>
    <property type="match status" value="1"/>
</dbReference>
<keyword evidence="3" id="KW-1003">Cell membrane</keyword>
<reference evidence="10" key="1">
    <citation type="submission" date="2016-10" db="EMBL/GenBank/DDBJ databases">
        <authorList>
            <person name="Varghese N."/>
            <person name="Submissions S."/>
        </authorList>
    </citation>
    <scope>NUCLEOTIDE SEQUENCE [LARGE SCALE GENOMIC DNA]</scope>
    <source>
        <strain evidence="10">DSM 13577</strain>
    </source>
</reference>
<dbReference type="Proteomes" id="UP000243819">
    <property type="component" value="Unassembled WGS sequence"/>
</dbReference>
<evidence type="ECO:0000313" key="10">
    <source>
        <dbReference type="Proteomes" id="UP000243819"/>
    </source>
</evidence>
<keyword evidence="5 7" id="KW-1133">Transmembrane helix</keyword>